<evidence type="ECO:0000256" key="1">
    <source>
        <dbReference type="ARBA" id="ARBA00006464"/>
    </source>
</evidence>
<evidence type="ECO:0000313" key="4">
    <source>
        <dbReference type="EMBL" id="ACF42886.1"/>
    </source>
</evidence>
<evidence type="ECO:0000313" key="5">
    <source>
        <dbReference type="Proteomes" id="UP000002724"/>
    </source>
</evidence>
<dbReference type="KEGG" id="pph:Ppha_0574"/>
<sequence>MVKRLFDLLLTIPGTLVILPFLLVLALLVRIFHGSPLFFTQVRPGRHGKPFRMCKFRTMTDARDDIGNLLPDQERLTSLGRFLRATSLDEFPELINVLKGDMSLVGPRPLLMEYLSRYSPEQNRRHDVKPGMTGWAQINGRNAISWDEKFILDVWYVDNRSLWLDVRILAITMLNVVLRKGINHNSTETMPFFQGSENQK</sequence>
<keyword evidence="5" id="KW-1185">Reference proteome</keyword>
<dbReference type="HOGENOM" id="CLU_024920_1_4_10"/>
<dbReference type="PANTHER" id="PTHR30576">
    <property type="entry name" value="COLANIC BIOSYNTHESIS UDP-GLUCOSE LIPID CARRIER TRANSFERASE"/>
    <property type="match status" value="1"/>
</dbReference>
<dbReference type="OrthoDB" id="9774190at2"/>
<name>B4SDE7_PELPB</name>
<dbReference type="Proteomes" id="UP000002724">
    <property type="component" value="Chromosome"/>
</dbReference>
<feature type="domain" description="Bacterial sugar transferase" evidence="3">
    <location>
        <begin position="3"/>
        <end position="177"/>
    </location>
</feature>
<dbReference type="eggNOG" id="COG2148">
    <property type="taxonomic scope" value="Bacteria"/>
</dbReference>
<dbReference type="PANTHER" id="PTHR30576:SF8">
    <property type="entry name" value="UNDECAPRENYL-PHOSPHATE GALACTOSE PHOSPHOTRANSFERASE"/>
    <property type="match status" value="1"/>
</dbReference>
<reference evidence="4 5" key="1">
    <citation type="submission" date="2008-06" db="EMBL/GenBank/DDBJ databases">
        <title>Complete sequence of Pelodictyon phaeoclathratiforme BU-1.</title>
        <authorList>
            <consortium name="US DOE Joint Genome Institute"/>
            <person name="Lucas S."/>
            <person name="Copeland A."/>
            <person name="Lapidus A."/>
            <person name="Glavina del Rio T."/>
            <person name="Dalin E."/>
            <person name="Tice H."/>
            <person name="Bruce D."/>
            <person name="Goodwin L."/>
            <person name="Pitluck S."/>
            <person name="Schmutz J."/>
            <person name="Larimer F."/>
            <person name="Land M."/>
            <person name="Hauser L."/>
            <person name="Kyrpides N."/>
            <person name="Mikhailova N."/>
            <person name="Liu Z."/>
            <person name="Li T."/>
            <person name="Zhao F."/>
            <person name="Overmann J."/>
            <person name="Bryant D.A."/>
            <person name="Richardson P."/>
        </authorList>
    </citation>
    <scope>NUCLEOTIDE SEQUENCE [LARGE SCALE GENOMIC DNA]</scope>
    <source>
        <strain evidence="5">DSM 5477 / BU-1</strain>
    </source>
</reference>
<organism evidence="4 5">
    <name type="scientific">Pelodictyon phaeoclathratiforme (strain DSM 5477 / BU-1)</name>
    <dbReference type="NCBI Taxonomy" id="324925"/>
    <lineage>
        <taxon>Bacteria</taxon>
        <taxon>Pseudomonadati</taxon>
        <taxon>Chlorobiota</taxon>
        <taxon>Chlorobiia</taxon>
        <taxon>Chlorobiales</taxon>
        <taxon>Chlorobiaceae</taxon>
        <taxon>Chlorobium/Pelodictyon group</taxon>
        <taxon>Pelodictyon</taxon>
    </lineage>
</organism>
<keyword evidence="2" id="KW-1133">Transmembrane helix</keyword>
<comment type="similarity">
    <text evidence="1">Belongs to the bacterial sugar transferase family.</text>
</comment>
<dbReference type="AlphaFoldDB" id="B4SDE7"/>
<gene>
    <name evidence="4" type="ordered locus">Ppha_0574</name>
</gene>
<dbReference type="STRING" id="324925.Ppha_0574"/>
<proteinExistence type="inferred from homology"/>
<accession>B4SDE7</accession>
<keyword evidence="2" id="KW-0812">Transmembrane</keyword>
<dbReference type="RefSeq" id="WP_012507381.1">
    <property type="nucleotide sequence ID" value="NC_011060.1"/>
</dbReference>
<dbReference type="EMBL" id="CP001110">
    <property type="protein sequence ID" value="ACF42886.1"/>
    <property type="molecule type" value="Genomic_DNA"/>
</dbReference>
<keyword evidence="4" id="KW-0808">Transferase</keyword>
<dbReference type="GO" id="GO:0047360">
    <property type="term" value="F:undecaprenyl-phosphate galactose phosphotransferase activity"/>
    <property type="evidence" value="ECO:0007669"/>
    <property type="project" value="UniProtKB-EC"/>
</dbReference>
<feature type="transmembrane region" description="Helical" evidence="2">
    <location>
        <begin position="12"/>
        <end position="33"/>
    </location>
</feature>
<protein>
    <submittedName>
        <fullName evidence="4">Undecaprenyl-phosphate galactose phosphotransferase</fullName>
        <ecNumber evidence="4">2.7.8.6</ecNumber>
    </submittedName>
</protein>
<dbReference type="InterPro" id="IPR003362">
    <property type="entry name" value="Bact_transf"/>
</dbReference>
<evidence type="ECO:0000256" key="2">
    <source>
        <dbReference type="SAM" id="Phobius"/>
    </source>
</evidence>
<keyword evidence="2" id="KW-0472">Membrane</keyword>
<dbReference type="EC" id="2.7.8.6" evidence="4"/>
<dbReference type="Pfam" id="PF02397">
    <property type="entry name" value="Bac_transf"/>
    <property type="match status" value="1"/>
</dbReference>
<evidence type="ECO:0000259" key="3">
    <source>
        <dbReference type="Pfam" id="PF02397"/>
    </source>
</evidence>